<dbReference type="PROSITE" id="PS00105">
    <property type="entry name" value="AA_TRANSFER_CLASS_1"/>
    <property type="match status" value="1"/>
</dbReference>
<protein>
    <recommendedName>
        <fullName evidence="7">Aspartate aminotransferase</fullName>
        <ecNumber evidence="7">2.6.1.1</ecNumber>
    </recommendedName>
</protein>
<accession>A0A395H423</accession>
<organism evidence="9 10">
    <name type="scientific">Aspergillus ibericus CBS 121593</name>
    <dbReference type="NCBI Taxonomy" id="1448316"/>
    <lineage>
        <taxon>Eukaryota</taxon>
        <taxon>Fungi</taxon>
        <taxon>Dikarya</taxon>
        <taxon>Ascomycota</taxon>
        <taxon>Pezizomycotina</taxon>
        <taxon>Eurotiomycetes</taxon>
        <taxon>Eurotiomycetidae</taxon>
        <taxon>Eurotiales</taxon>
        <taxon>Aspergillaceae</taxon>
        <taxon>Aspergillus</taxon>
        <taxon>Aspergillus subgen. Circumdati</taxon>
    </lineage>
</organism>
<dbReference type="SUPFAM" id="SSF53383">
    <property type="entry name" value="PLP-dependent transferases"/>
    <property type="match status" value="1"/>
</dbReference>
<dbReference type="Gene3D" id="3.90.1150.10">
    <property type="entry name" value="Aspartate Aminotransferase, domain 1"/>
    <property type="match status" value="1"/>
</dbReference>
<dbReference type="Proteomes" id="UP000249402">
    <property type="component" value="Unassembled WGS sequence"/>
</dbReference>
<evidence type="ECO:0000256" key="6">
    <source>
        <dbReference type="ARBA" id="ARBA00022898"/>
    </source>
</evidence>
<dbReference type="Gene3D" id="3.40.640.10">
    <property type="entry name" value="Type I PLP-dependent aspartate aminotransferase-like (Major domain)"/>
    <property type="match status" value="1"/>
</dbReference>
<dbReference type="EMBL" id="KZ824430">
    <property type="protein sequence ID" value="RAL02671.1"/>
    <property type="molecule type" value="Genomic_DNA"/>
</dbReference>
<evidence type="ECO:0000256" key="5">
    <source>
        <dbReference type="ARBA" id="ARBA00022679"/>
    </source>
</evidence>
<dbReference type="STRING" id="1448316.A0A395H423"/>
<proteinExistence type="inferred from homology"/>
<dbReference type="PRINTS" id="PR00799">
    <property type="entry name" value="TRANSAMINASE"/>
</dbReference>
<comment type="subunit">
    <text evidence="3 7">Homodimer.</text>
</comment>
<evidence type="ECO:0000256" key="2">
    <source>
        <dbReference type="ARBA" id="ARBA00007441"/>
    </source>
</evidence>
<dbReference type="GO" id="GO:0005829">
    <property type="term" value="C:cytosol"/>
    <property type="evidence" value="ECO:0007669"/>
    <property type="project" value="TreeGrafter"/>
</dbReference>
<dbReference type="RefSeq" id="XP_025576998.1">
    <property type="nucleotide sequence ID" value="XM_025723128.1"/>
</dbReference>
<dbReference type="InterPro" id="IPR004839">
    <property type="entry name" value="Aminotransferase_I/II_large"/>
</dbReference>
<dbReference type="CDD" id="cd00609">
    <property type="entry name" value="AAT_like"/>
    <property type="match status" value="1"/>
</dbReference>
<keyword evidence="5 7" id="KW-0808">Transferase</keyword>
<comment type="catalytic activity">
    <reaction evidence="7">
        <text>L-aspartate + 2-oxoglutarate = oxaloacetate + L-glutamate</text>
        <dbReference type="Rhea" id="RHEA:21824"/>
        <dbReference type="ChEBI" id="CHEBI:16452"/>
        <dbReference type="ChEBI" id="CHEBI:16810"/>
        <dbReference type="ChEBI" id="CHEBI:29985"/>
        <dbReference type="ChEBI" id="CHEBI:29991"/>
        <dbReference type="EC" id="2.6.1.1"/>
    </reaction>
</comment>
<keyword evidence="4 7" id="KW-0032">Aminotransferase</keyword>
<dbReference type="GeneID" id="37227993"/>
<dbReference type="AlphaFoldDB" id="A0A395H423"/>
<feature type="domain" description="Aminotransferase class I/classII large" evidence="8">
    <location>
        <begin position="32"/>
        <end position="362"/>
    </location>
</feature>
<evidence type="ECO:0000259" key="8">
    <source>
        <dbReference type="Pfam" id="PF00155"/>
    </source>
</evidence>
<dbReference type="InterPro" id="IPR015421">
    <property type="entry name" value="PyrdxlP-dep_Trfase_major"/>
</dbReference>
<evidence type="ECO:0000313" key="9">
    <source>
        <dbReference type="EMBL" id="RAL02671.1"/>
    </source>
</evidence>
<dbReference type="EC" id="2.6.1.1" evidence="7"/>
<comment type="miscellaneous">
    <text evidence="7">In eukaryotes there are cytoplasmic, mitochondrial and chloroplastic isozymes.</text>
</comment>
<dbReference type="PANTHER" id="PTHR11879:SF55">
    <property type="entry name" value="GLUTAMATE OXALOACETATE TRANSAMINASE 1, ISOFORM B"/>
    <property type="match status" value="1"/>
</dbReference>
<dbReference type="GO" id="GO:0030170">
    <property type="term" value="F:pyridoxal phosphate binding"/>
    <property type="evidence" value="ECO:0007669"/>
    <property type="project" value="InterPro"/>
</dbReference>
<evidence type="ECO:0000256" key="7">
    <source>
        <dbReference type="RuleBase" id="RU000480"/>
    </source>
</evidence>
<gene>
    <name evidence="9" type="ORF">BO80DRAFT_472130</name>
</gene>
<dbReference type="InterPro" id="IPR000796">
    <property type="entry name" value="Asp_trans"/>
</dbReference>
<sequence length="384" mass="41700">MTSSSLFNDVPCTPPDAIFELTALYRADSAPHKVNLGQGTYRDSEGHPWILPAVQAAKARLQDADHEYLPILGLPAFRTLASALVLGDESSAVRAKRVASCQALAGTGALHLAGKLLHQTLGAANPVYITTPSWSNHQQVFESVGLHVREFRNTSTTDGRLDLPAVLAALREAPPRSSFVFHASAHNPTGWDPSPEAWREIGLLVQQRQLVPVFDAAYLGLTSGDYARDCFPIRHFVDDLALEVMVCLSFAKSMGIYGERVGLCAVVTRTSTVAAAVESALAQLIRAEISNPPAFGARVVTAVLADDALRAEWARNLVTMHSRLVDMRCRLAAALQRRGTPGNWTRIIEQKGMFTILGLTSAQVRRLQGNVEYVAECIDRVVRG</sequence>
<dbReference type="InterPro" id="IPR004838">
    <property type="entry name" value="NHTrfase_class1_PyrdxlP-BS"/>
</dbReference>
<dbReference type="InterPro" id="IPR015424">
    <property type="entry name" value="PyrdxlP-dep_Trfase"/>
</dbReference>
<dbReference type="PANTHER" id="PTHR11879">
    <property type="entry name" value="ASPARTATE AMINOTRANSFERASE"/>
    <property type="match status" value="1"/>
</dbReference>
<evidence type="ECO:0000256" key="4">
    <source>
        <dbReference type="ARBA" id="ARBA00022576"/>
    </source>
</evidence>
<dbReference type="Pfam" id="PF00155">
    <property type="entry name" value="Aminotran_1_2"/>
    <property type="match status" value="1"/>
</dbReference>
<dbReference type="InterPro" id="IPR015422">
    <property type="entry name" value="PyrdxlP-dep_Trfase_small"/>
</dbReference>
<evidence type="ECO:0000256" key="3">
    <source>
        <dbReference type="ARBA" id="ARBA00011738"/>
    </source>
</evidence>
<comment type="cofactor">
    <cofactor evidence="1">
        <name>pyridoxal 5'-phosphate</name>
        <dbReference type="ChEBI" id="CHEBI:597326"/>
    </cofactor>
</comment>
<dbReference type="VEuPathDB" id="FungiDB:BO80DRAFT_472130"/>
<keyword evidence="10" id="KW-1185">Reference proteome</keyword>
<dbReference type="GO" id="GO:0004069">
    <property type="term" value="F:L-aspartate:2-oxoglutarate aminotransferase activity"/>
    <property type="evidence" value="ECO:0007669"/>
    <property type="project" value="UniProtKB-EC"/>
</dbReference>
<name>A0A395H423_9EURO</name>
<evidence type="ECO:0000256" key="1">
    <source>
        <dbReference type="ARBA" id="ARBA00001933"/>
    </source>
</evidence>
<keyword evidence="6" id="KW-0663">Pyridoxal phosphate</keyword>
<comment type="similarity">
    <text evidence="2">Belongs to the class-I pyridoxal-phosphate-dependent aminotransferase family.</text>
</comment>
<evidence type="ECO:0000313" key="10">
    <source>
        <dbReference type="Proteomes" id="UP000249402"/>
    </source>
</evidence>
<dbReference type="GO" id="GO:0006532">
    <property type="term" value="P:aspartate biosynthetic process"/>
    <property type="evidence" value="ECO:0007669"/>
    <property type="project" value="TreeGrafter"/>
</dbReference>
<reference evidence="9 10" key="1">
    <citation type="submission" date="2018-02" db="EMBL/GenBank/DDBJ databases">
        <title>The genomes of Aspergillus section Nigri reveals drivers in fungal speciation.</title>
        <authorList>
            <consortium name="DOE Joint Genome Institute"/>
            <person name="Vesth T.C."/>
            <person name="Nybo J."/>
            <person name="Theobald S."/>
            <person name="Brandl J."/>
            <person name="Frisvad J.C."/>
            <person name="Nielsen K.F."/>
            <person name="Lyhne E.K."/>
            <person name="Kogle M.E."/>
            <person name="Kuo A."/>
            <person name="Riley R."/>
            <person name="Clum A."/>
            <person name="Nolan M."/>
            <person name="Lipzen A."/>
            <person name="Salamov A."/>
            <person name="Henrissat B."/>
            <person name="Wiebenga A."/>
            <person name="De vries R.P."/>
            <person name="Grigoriev I.V."/>
            <person name="Mortensen U.H."/>
            <person name="Andersen M.R."/>
            <person name="Baker S.E."/>
        </authorList>
    </citation>
    <scope>NUCLEOTIDE SEQUENCE [LARGE SCALE GENOMIC DNA]</scope>
    <source>
        <strain evidence="9 10">CBS 121593</strain>
    </source>
</reference>
<dbReference type="OrthoDB" id="6752799at2759"/>